<name>A0A7S2RXJ7_9STRA</name>
<evidence type="ECO:0000259" key="3">
    <source>
        <dbReference type="PROSITE" id="PS51025"/>
    </source>
</evidence>
<feature type="compositionally biased region" description="Acidic residues" evidence="2">
    <location>
        <begin position="214"/>
        <end position="224"/>
    </location>
</feature>
<dbReference type="Gene3D" id="1.20.1390.10">
    <property type="entry name" value="PWI domain"/>
    <property type="match status" value="1"/>
</dbReference>
<evidence type="ECO:0000313" key="5">
    <source>
        <dbReference type="EMBL" id="CAD9683405.1"/>
    </source>
</evidence>
<dbReference type="GO" id="GO:0005681">
    <property type="term" value="C:spliceosomal complex"/>
    <property type="evidence" value="ECO:0007669"/>
    <property type="project" value="TreeGrafter"/>
</dbReference>
<dbReference type="InterPro" id="IPR002483">
    <property type="entry name" value="PWI_dom"/>
</dbReference>
<gene>
    <name evidence="4" type="ORF">QSP1433_LOCUS8064</name>
    <name evidence="5" type="ORF">QSP1433_LOCUS8065</name>
</gene>
<dbReference type="GO" id="GO:0003723">
    <property type="term" value="F:RNA binding"/>
    <property type="evidence" value="ECO:0007669"/>
    <property type="project" value="TreeGrafter"/>
</dbReference>
<feature type="region of interest" description="Disordered" evidence="2">
    <location>
        <begin position="117"/>
        <end position="224"/>
    </location>
</feature>
<feature type="compositionally biased region" description="Basic residues" evidence="2">
    <location>
        <begin position="183"/>
        <end position="201"/>
    </location>
</feature>
<dbReference type="SUPFAM" id="SSF101233">
    <property type="entry name" value="PWI domain"/>
    <property type="match status" value="1"/>
</dbReference>
<sequence>MFGGARAGSDHRFGDKTARDLGNVKLEDECFKTKLDVDKIKIDYVSEWVEEKIEKILGFEDEIMAGMIVNEITEKSKVEGVDPKRIFLAVSAFLDQEKATAFTTDLWKMLCRAQKSRDGVPRSNKEHHRGRHVRHRGDTRHRGDYETTRYRDRGRYEARDRRRATRDKNRSRSRERGREYRRQDRRRRSRSASRERMRRKSRWGDKVDDTTYGADDEREASEKK</sequence>
<dbReference type="InterPro" id="IPR052225">
    <property type="entry name" value="Ser/Arg_repetitive_matrix"/>
</dbReference>
<keyword evidence="1" id="KW-0507">mRNA processing</keyword>
<reference evidence="4" key="1">
    <citation type="submission" date="2021-01" db="EMBL/GenBank/DDBJ databases">
        <authorList>
            <person name="Corre E."/>
            <person name="Pelletier E."/>
            <person name="Niang G."/>
            <person name="Scheremetjew M."/>
            <person name="Finn R."/>
            <person name="Kale V."/>
            <person name="Holt S."/>
            <person name="Cochrane G."/>
            <person name="Meng A."/>
            <person name="Brown T."/>
            <person name="Cohen L."/>
        </authorList>
    </citation>
    <scope>NUCLEOTIDE SEQUENCE</scope>
    <source>
        <strain evidence="4">NY070348D</strain>
    </source>
</reference>
<evidence type="ECO:0000313" key="4">
    <source>
        <dbReference type="EMBL" id="CAD9683402.1"/>
    </source>
</evidence>
<organism evidence="4">
    <name type="scientific">Mucochytrium quahogii</name>
    <dbReference type="NCBI Taxonomy" id="96639"/>
    <lineage>
        <taxon>Eukaryota</taxon>
        <taxon>Sar</taxon>
        <taxon>Stramenopiles</taxon>
        <taxon>Bigyra</taxon>
        <taxon>Labyrinthulomycetes</taxon>
        <taxon>Thraustochytrida</taxon>
        <taxon>Thraustochytriidae</taxon>
        <taxon>Mucochytrium</taxon>
    </lineage>
</organism>
<dbReference type="InterPro" id="IPR036483">
    <property type="entry name" value="PWI_dom_sf"/>
</dbReference>
<feature type="compositionally biased region" description="Basic residues" evidence="2">
    <location>
        <begin position="125"/>
        <end position="139"/>
    </location>
</feature>
<feature type="compositionally biased region" description="Basic and acidic residues" evidence="2">
    <location>
        <begin position="140"/>
        <end position="182"/>
    </location>
</feature>
<feature type="domain" description="PWI" evidence="3">
    <location>
        <begin position="24"/>
        <end position="127"/>
    </location>
</feature>
<dbReference type="SMART" id="SM00311">
    <property type="entry name" value="PWI"/>
    <property type="match status" value="1"/>
</dbReference>
<dbReference type="GO" id="GO:0006397">
    <property type="term" value="P:mRNA processing"/>
    <property type="evidence" value="ECO:0007669"/>
    <property type="project" value="UniProtKB-KW"/>
</dbReference>
<dbReference type="PROSITE" id="PS51025">
    <property type="entry name" value="PWI"/>
    <property type="match status" value="1"/>
</dbReference>
<dbReference type="Pfam" id="PF01480">
    <property type="entry name" value="PWI"/>
    <property type="match status" value="1"/>
</dbReference>
<protein>
    <recommendedName>
        <fullName evidence="3">PWI domain-containing protein</fullName>
    </recommendedName>
</protein>
<dbReference type="AlphaFoldDB" id="A0A7S2RXJ7"/>
<accession>A0A7S2RXJ7</accession>
<dbReference type="EMBL" id="HBHK01012795">
    <property type="protein sequence ID" value="CAD9683402.1"/>
    <property type="molecule type" value="Transcribed_RNA"/>
</dbReference>
<dbReference type="GO" id="GO:0048024">
    <property type="term" value="P:regulation of mRNA splicing, via spliceosome"/>
    <property type="evidence" value="ECO:0007669"/>
    <property type="project" value="TreeGrafter"/>
</dbReference>
<evidence type="ECO:0000256" key="1">
    <source>
        <dbReference type="ARBA" id="ARBA00022664"/>
    </source>
</evidence>
<dbReference type="PANTHER" id="PTHR23148:SF0">
    <property type="entry name" value="SERINE_ARGININE REPETITIVE MATRIX PROTEIN 1"/>
    <property type="match status" value="1"/>
</dbReference>
<dbReference type="PANTHER" id="PTHR23148">
    <property type="entry name" value="SERINE/ARGININE REGULATED NUCLEAR MATRIX PROTEIN"/>
    <property type="match status" value="1"/>
</dbReference>
<proteinExistence type="predicted"/>
<evidence type="ECO:0000256" key="2">
    <source>
        <dbReference type="SAM" id="MobiDB-lite"/>
    </source>
</evidence>
<dbReference type="EMBL" id="HBHK01012796">
    <property type="protein sequence ID" value="CAD9683405.1"/>
    <property type="molecule type" value="Transcribed_RNA"/>
</dbReference>